<evidence type="ECO:0000259" key="7">
    <source>
        <dbReference type="Pfam" id="PF08044"/>
    </source>
</evidence>
<feature type="transmembrane region" description="Helical" evidence="6">
    <location>
        <begin position="141"/>
        <end position="162"/>
    </location>
</feature>
<evidence type="ECO:0000256" key="2">
    <source>
        <dbReference type="ARBA" id="ARBA00022692"/>
    </source>
</evidence>
<feature type="transmembrane region" description="Helical" evidence="6">
    <location>
        <begin position="112"/>
        <end position="129"/>
    </location>
</feature>
<feature type="domain" description="DUF1707" evidence="7">
    <location>
        <begin position="21"/>
        <end position="72"/>
    </location>
</feature>
<protein>
    <submittedName>
        <fullName evidence="8">Uncharacterized conserved protein, Tic20 family</fullName>
    </submittedName>
</protein>
<name>A0A1M6RNW9_9ACTN</name>
<dbReference type="Pfam" id="PF08044">
    <property type="entry name" value="DUF1707"/>
    <property type="match status" value="1"/>
</dbReference>
<dbReference type="Proteomes" id="UP000184452">
    <property type="component" value="Unassembled WGS sequence"/>
</dbReference>
<evidence type="ECO:0000313" key="9">
    <source>
        <dbReference type="Proteomes" id="UP000184452"/>
    </source>
</evidence>
<gene>
    <name evidence="8" type="ORF">SAMN05421803_11813</name>
</gene>
<proteinExistence type="predicted"/>
<dbReference type="EMBL" id="FQZK01000018">
    <property type="protein sequence ID" value="SHK34007.1"/>
    <property type="molecule type" value="Genomic_DNA"/>
</dbReference>
<keyword evidence="3 6" id="KW-1133">Transmembrane helix</keyword>
<evidence type="ECO:0000256" key="1">
    <source>
        <dbReference type="ARBA" id="ARBA00004141"/>
    </source>
</evidence>
<reference evidence="8 9" key="1">
    <citation type="submission" date="2016-11" db="EMBL/GenBank/DDBJ databases">
        <authorList>
            <person name="Jaros S."/>
            <person name="Januszkiewicz K."/>
            <person name="Wedrychowicz H."/>
        </authorList>
    </citation>
    <scope>NUCLEOTIDE SEQUENCE [LARGE SCALE GENOMIC DNA]</scope>
    <source>
        <strain evidence="8 9">CGMCC 4.5723</strain>
    </source>
</reference>
<feature type="transmembrane region" description="Helical" evidence="6">
    <location>
        <begin position="168"/>
        <end position="188"/>
    </location>
</feature>
<comment type="subcellular location">
    <subcellularLocation>
        <location evidence="1">Membrane</location>
        <topology evidence="1">Multi-pass membrane protein</topology>
    </subcellularLocation>
</comment>
<evidence type="ECO:0000256" key="5">
    <source>
        <dbReference type="SAM" id="MobiDB-lite"/>
    </source>
</evidence>
<sequence length="205" mass="22418">MAVQEPQHPVRRPWERPQPQIRLTHTDRDAVAEVLRDAYGKGQLDEDEFEERLDQAMRAKYGAELEPLTQDLGLDPRSGGAAPAAARAGHAGAPSSTSAERVVAGVGHAGNYFFPIVAPLLLFLGANNISPYVRRQALESLNFQLACLIGAVLSVLTIWLVIPAFFLLAIFVGWAVLPAIGTVAALLGKDWRYPIPDRFRLVKDD</sequence>
<organism evidence="8 9">
    <name type="scientific">Nocardiopsis flavescens</name>
    <dbReference type="NCBI Taxonomy" id="758803"/>
    <lineage>
        <taxon>Bacteria</taxon>
        <taxon>Bacillati</taxon>
        <taxon>Actinomycetota</taxon>
        <taxon>Actinomycetes</taxon>
        <taxon>Streptosporangiales</taxon>
        <taxon>Nocardiopsidaceae</taxon>
        <taxon>Nocardiopsis</taxon>
    </lineage>
</organism>
<dbReference type="AlphaFoldDB" id="A0A1M6RNW9"/>
<evidence type="ECO:0000313" key="8">
    <source>
        <dbReference type="EMBL" id="SHK34007.1"/>
    </source>
</evidence>
<evidence type="ECO:0000256" key="6">
    <source>
        <dbReference type="SAM" id="Phobius"/>
    </source>
</evidence>
<dbReference type="STRING" id="758803.SAMN05421803_11813"/>
<dbReference type="InterPro" id="IPR012551">
    <property type="entry name" value="DUF1707_SHOCT-like"/>
</dbReference>
<keyword evidence="4 6" id="KW-0472">Membrane</keyword>
<keyword evidence="2 6" id="KW-0812">Transmembrane</keyword>
<keyword evidence="9" id="KW-1185">Reference proteome</keyword>
<feature type="compositionally biased region" description="Low complexity" evidence="5">
    <location>
        <begin position="76"/>
        <end position="93"/>
    </location>
</feature>
<dbReference type="InterPro" id="IPR019109">
    <property type="entry name" value="MamF_MmsF"/>
</dbReference>
<dbReference type="Pfam" id="PF09685">
    <property type="entry name" value="MamF_MmsF"/>
    <property type="match status" value="1"/>
</dbReference>
<evidence type="ECO:0000256" key="4">
    <source>
        <dbReference type="ARBA" id="ARBA00023136"/>
    </source>
</evidence>
<feature type="region of interest" description="Disordered" evidence="5">
    <location>
        <begin position="72"/>
        <end position="93"/>
    </location>
</feature>
<evidence type="ECO:0000256" key="3">
    <source>
        <dbReference type="ARBA" id="ARBA00022989"/>
    </source>
</evidence>
<accession>A0A1M6RNW9</accession>